<accession>L7LT85</accession>
<evidence type="ECO:0000313" key="3">
    <source>
        <dbReference type="EMBL" id="JAA54083.1"/>
    </source>
</evidence>
<evidence type="ECO:0000256" key="1">
    <source>
        <dbReference type="SAM" id="MobiDB-lite"/>
    </source>
</evidence>
<evidence type="ECO:0000256" key="2">
    <source>
        <dbReference type="SAM" id="SignalP"/>
    </source>
</evidence>
<protein>
    <submittedName>
        <fullName evidence="3">Putative da-p36 protein</fullName>
    </submittedName>
</protein>
<sequence length="241" mass="26670">MKPNVSAGFIFSVVIISEAFARVSSRGNRPPAPSRSRTPGKPAATDGTYIALNLTDEVHHYIVEYIAKDVTAFSLTDVVGNQRPTVKAKVGKLVYGDGCSGLTYYPNMNCSDLYMFYIYNAINSPFELRIYINLLYKGTKNHTHTANINNASYIYWNPHNVEMYPPNSTNYTEEKCSFTIETSFTGSFAYQVTGELKGDKPHNGLDGIGKVAQLNAKLFNDGEDTLMYNISGTLLHSVTCV</sequence>
<keyword evidence="2" id="KW-0732">Signal</keyword>
<feature type="chain" id="PRO_5003980220" evidence="2">
    <location>
        <begin position="22"/>
        <end position="241"/>
    </location>
</feature>
<proteinExistence type="evidence at transcript level"/>
<dbReference type="AlphaFoldDB" id="L7LT85"/>
<reference evidence="3" key="1">
    <citation type="submission" date="2012-11" db="EMBL/GenBank/DDBJ databases">
        <authorList>
            <person name="Lucero-Rivera Y.E."/>
            <person name="Tovar-Ramirez D."/>
        </authorList>
    </citation>
    <scope>NUCLEOTIDE SEQUENCE</scope>
    <source>
        <tissue evidence="3">Salivary gland</tissue>
    </source>
</reference>
<dbReference type="EMBL" id="GACK01010951">
    <property type="protein sequence ID" value="JAA54083.1"/>
    <property type="molecule type" value="mRNA"/>
</dbReference>
<feature type="signal peptide" evidence="2">
    <location>
        <begin position="1"/>
        <end position="21"/>
    </location>
</feature>
<organism evidence="3">
    <name type="scientific">Rhipicephalus pulchellus</name>
    <name type="common">Yellow backed tick</name>
    <name type="synonym">Dermacentor pulchellus</name>
    <dbReference type="NCBI Taxonomy" id="72859"/>
    <lineage>
        <taxon>Eukaryota</taxon>
        <taxon>Metazoa</taxon>
        <taxon>Ecdysozoa</taxon>
        <taxon>Arthropoda</taxon>
        <taxon>Chelicerata</taxon>
        <taxon>Arachnida</taxon>
        <taxon>Acari</taxon>
        <taxon>Parasitiformes</taxon>
        <taxon>Ixodida</taxon>
        <taxon>Ixodoidea</taxon>
        <taxon>Ixodidae</taxon>
        <taxon>Rhipicephalinae</taxon>
        <taxon>Rhipicephalus</taxon>
        <taxon>Rhipicephalus</taxon>
    </lineage>
</organism>
<name>L7LT85_RHIPC</name>
<reference evidence="3" key="2">
    <citation type="journal article" date="2015" name="J. Proteomics">
        <title>Sexual differences in the sialomes of the zebra tick, Rhipicephalus pulchellus.</title>
        <authorList>
            <person name="Tan A.W."/>
            <person name="Francischetti I.M."/>
            <person name="Slovak M."/>
            <person name="Kini R.M."/>
            <person name="Ribeiro J.M."/>
        </authorList>
    </citation>
    <scope>NUCLEOTIDE SEQUENCE</scope>
    <source>
        <tissue evidence="3">Salivary gland</tissue>
    </source>
</reference>
<feature type="region of interest" description="Disordered" evidence="1">
    <location>
        <begin position="25"/>
        <end position="44"/>
    </location>
</feature>